<evidence type="ECO:0000256" key="1">
    <source>
        <dbReference type="SAM" id="MobiDB-lite"/>
    </source>
</evidence>
<gene>
    <name evidence="2" type="ORF">EJ06DRAFT_529606</name>
</gene>
<keyword evidence="3" id="KW-1185">Reference proteome</keyword>
<accession>A0A6G1HZL6</accession>
<reference evidence="2" key="1">
    <citation type="journal article" date="2020" name="Stud. Mycol.">
        <title>101 Dothideomycetes genomes: a test case for predicting lifestyles and emergence of pathogens.</title>
        <authorList>
            <person name="Haridas S."/>
            <person name="Albert R."/>
            <person name="Binder M."/>
            <person name="Bloem J."/>
            <person name="Labutti K."/>
            <person name="Salamov A."/>
            <person name="Andreopoulos B."/>
            <person name="Baker S."/>
            <person name="Barry K."/>
            <person name="Bills G."/>
            <person name="Bluhm B."/>
            <person name="Cannon C."/>
            <person name="Castanera R."/>
            <person name="Culley D."/>
            <person name="Daum C."/>
            <person name="Ezra D."/>
            <person name="Gonzalez J."/>
            <person name="Henrissat B."/>
            <person name="Kuo A."/>
            <person name="Liang C."/>
            <person name="Lipzen A."/>
            <person name="Lutzoni F."/>
            <person name="Magnuson J."/>
            <person name="Mondo S."/>
            <person name="Nolan M."/>
            <person name="Ohm R."/>
            <person name="Pangilinan J."/>
            <person name="Park H.-J."/>
            <person name="Ramirez L."/>
            <person name="Alfaro M."/>
            <person name="Sun H."/>
            <person name="Tritt A."/>
            <person name="Yoshinaga Y."/>
            <person name="Zwiers L.-H."/>
            <person name="Turgeon B."/>
            <person name="Goodwin S."/>
            <person name="Spatafora J."/>
            <person name="Crous P."/>
            <person name="Grigoriev I."/>
        </authorList>
    </citation>
    <scope>NUCLEOTIDE SEQUENCE</scope>
    <source>
        <strain evidence="2">CBS 262.69</strain>
    </source>
</reference>
<evidence type="ECO:0000313" key="2">
    <source>
        <dbReference type="EMBL" id="KAF2401488.1"/>
    </source>
</evidence>
<dbReference type="Proteomes" id="UP000799640">
    <property type="component" value="Unassembled WGS sequence"/>
</dbReference>
<feature type="region of interest" description="Disordered" evidence="1">
    <location>
        <begin position="45"/>
        <end position="89"/>
    </location>
</feature>
<protein>
    <submittedName>
        <fullName evidence="2">Uncharacterized protein</fullName>
    </submittedName>
</protein>
<feature type="compositionally biased region" description="Pro residues" evidence="1">
    <location>
        <begin position="59"/>
        <end position="83"/>
    </location>
</feature>
<name>A0A6G1HZL6_9PEZI</name>
<dbReference type="AlphaFoldDB" id="A0A6G1HZL6"/>
<organism evidence="2 3">
    <name type="scientific">Trichodelitschia bisporula</name>
    <dbReference type="NCBI Taxonomy" id="703511"/>
    <lineage>
        <taxon>Eukaryota</taxon>
        <taxon>Fungi</taxon>
        <taxon>Dikarya</taxon>
        <taxon>Ascomycota</taxon>
        <taxon>Pezizomycotina</taxon>
        <taxon>Dothideomycetes</taxon>
        <taxon>Dothideomycetes incertae sedis</taxon>
        <taxon>Phaeotrichales</taxon>
        <taxon>Phaeotrichaceae</taxon>
        <taxon>Trichodelitschia</taxon>
    </lineage>
</organism>
<dbReference type="EMBL" id="ML996693">
    <property type="protein sequence ID" value="KAF2401488.1"/>
    <property type="molecule type" value="Genomic_DNA"/>
</dbReference>
<sequence>MRLEALEIATLTLLRYFARLSVALLLIQKLSTETEPLREIVGVKPPYEQWPRPTSAHSPSPPSRRPPSPLRRIPAPPHRPPSPQHLSESYPPLVLRLFNRCEVYRIRWLAGG</sequence>
<evidence type="ECO:0000313" key="3">
    <source>
        <dbReference type="Proteomes" id="UP000799640"/>
    </source>
</evidence>
<proteinExistence type="predicted"/>